<protein>
    <submittedName>
        <fullName evidence="1">Uncharacterized protein</fullName>
    </submittedName>
</protein>
<reference evidence="1 2" key="1">
    <citation type="submission" date="2016-08" db="EMBL/GenBank/DDBJ databases">
        <title>Genome sequence of Clavibacter michiganensis subsp. michiganensis strain CASJ007.</title>
        <authorList>
            <person name="Thapa S.P."/>
            <person name="Coaker G."/>
        </authorList>
    </citation>
    <scope>NUCLEOTIDE SEQUENCE [LARGE SCALE GENOMIC DNA]</scope>
    <source>
        <strain evidence="1">CASJ007</strain>
    </source>
</reference>
<gene>
    <name evidence="1" type="ORF">CMMCAS07_16635</name>
</gene>
<keyword evidence="2" id="KW-1185">Reference proteome</keyword>
<dbReference type="EMBL" id="MDHH01000005">
    <property type="protein sequence ID" value="OUE00716.1"/>
    <property type="molecule type" value="Genomic_DNA"/>
</dbReference>
<organism evidence="1 2">
    <name type="scientific">Clavibacter michiganensis subsp. michiganensis</name>
    <dbReference type="NCBI Taxonomy" id="33013"/>
    <lineage>
        <taxon>Bacteria</taxon>
        <taxon>Bacillati</taxon>
        <taxon>Actinomycetota</taxon>
        <taxon>Actinomycetes</taxon>
        <taxon>Micrococcales</taxon>
        <taxon>Microbacteriaceae</taxon>
        <taxon>Clavibacter</taxon>
    </lineage>
</organism>
<comment type="caution">
    <text evidence="1">The sequence shown here is derived from an EMBL/GenBank/DDBJ whole genome shotgun (WGS) entry which is preliminary data.</text>
</comment>
<evidence type="ECO:0000313" key="2">
    <source>
        <dbReference type="Proteomes" id="UP000195062"/>
    </source>
</evidence>
<dbReference type="AlphaFoldDB" id="A0A251XER1"/>
<name>A0A251XER1_CLAMM</name>
<evidence type="ECO:0000313" key="1">
    <source>
        <dbReference type="EMBL" id="OUE00716.1"/>
    </source>
</evidence>
<accession>A0A251XER1</accession>
<proteinExistence type="predicted"/>
<dbReference type="Proteomes" id="UP000195062">
    <property type="component" value="Unassembled WGS sequence"/>
</dbReference>
<sequence>MRKARGVMDAIVMGSAAQRTTHIASASRDVPTTSATAAVSAAATAATTTAMRRQVRADSR</sequence>